<evidence type="ECO:0000256" key="2">
    <source>
        <dbReference type="SAM" id="Coils"/>
    </source>
</evidence>
<keyword evidence="4" id="KW-1133">Transmembrane helix</keyword>
<feature type="region of interest" description="Disordered" evidence="3">
    <location>
        <begin position="290"/>
        <end position="380"/>
    </location>
</feature>
<evidence type="ECO:0000313" key="6">
    <source>
        <dbReference type="Proteomes" id="UP000520814"/>
    </source>
</evidence>
<name>A0A7W9W8I8_ARMRO</name>
<dbReference type="PROSITE" id="PS50005">
    <property type="entry name" value="TPR"/>
    <property type="match status" value="1"/>
</dbReference>
<dbReference type="SMART" id="SM00028">
    <property type="entry name" value="TPR"/>
    <property type="match status" value="3"/>
</dbReference>
<dbReference type="Pfam" id="PF14559">
    <property type="entry name" value="TPR_19"/>
    <property type="match status" value="1"/>
</dbReference>
<dbReference type="InterPro" id="IPR011990">
    <property type="entry name" value="TPR-like_helical_dom_sf"/>
</dbReference>
<gene>
    <name evidence="5" type="ORF">HNQ39_004639</name>
</gene>
<evidence type="ECO:0000313" key="5">
    <source>
        <dbReference type="EMBL" id="MBB6052818.1"/>
    </source>
</evidence>
<evidence type="ECO:0000256" key="1">
    <source>
        <dbReference type="PROSITE-ProRule" id="PRU00339"/>
    </source>
</evidence>
<comment type="caution">
    <text evidence="5">The sequence shown here is derived from an EMBL/GenBank/DDBJ whole genome shotgun (WGS) entry which is preliminary data.</text>
</comment>
<keyword evidence="4" id="KW-0472">Membrane</keyword>
<proteinExistence type="predicted"/>
<keyword evidence="4" id="KW-0812">Transmembrane</keyword>
<dbReference type="RefSeq" id="WP_184202472.1">
    <property type="nucleotide sequence ID" value="NZ_JACHGW010000004.1"/>
</dbReference>
<keyword evidence="2" id="KW-0175">Coiled coil</keyword>
<dbReference type="Gene3D" id="1.25.40.10">
    <property type="entry name" value="Tetratricopeptide repeat domain"/>
    <property type="match status" value="2"/>
</dbReference>
<reference evidence="5 6" key="1">
    <citation type="submission" date="2020-08" db="EMBL/GenBank/DDBJ databases">
        <title>Genomic Encyclopedia of Type Strains, Phase IV (KMG-IV): sequencing the most valuable type-strain genomes for metagenomic binning, comparative biology and taxonomic classification.</title>
        <authorList>
            <person name="Goeker M."/>
        </authorList>
    </citation>
    <scope>NUCLEOTIDE SEQUENCE [LARGE SCALE GENOMIC DNA]</scope>
    <source>
        <strain evidence="5 6">DSM 23562</strain>
    </source>
</reference>
<feature type="compositionally biased region" description="Gly residues" evidence="3">
    <location>
        <begin position="358"/>
        <end position="369"/>
    </location>
</feature>
<organism evidence="5 6">
    <name type="scientific">Armatimonas rosea</name>
    <dbReference type="NCBI Taxonomy" id="685828"/>
    <lineage>
        <taxon>Bacteria</taxon>
        <taxon>Bacillati</taxon>
        <taxon>Armatimonadota</taxon>
        <taxon>Armatimonadia</taxon>
        <taxon>Armatimonadales</taxon>
        <taxon>Armatimonadaceae</taxon>
        <taxon>Armatimonas</taxon>
    </lineage>
</organism>
<dbReference type="InterPro" id="IPR019734">
    <property type="entry name" value="TPR_rpt"/>
</dbReference>
<evidence type="ECO:0000256" key="4">
    <source>
        <dbReference type="SAM" id="Phobius"/>
    </source>
</evidence>
<keyword evidence="1" id="KW-0802">TPR repeat</keyword>
<sequence>MNCPGCRARNPIGNKFCRECGQKIPLEENTLAQEEALKAEAERARERVAQLLTRAFTLSQQGKPAEALPLAEEAAELLPSSTSALTLCSTLYERLGKNDQAIAMMEKVVALNPESTVDVDKLDRLKRGVHLLPARPTIAAAEESDDDGRRRWLPIAFAVGAGALVLTLGGIALVKSQDKKDPAPLAVQEVVATPTPALLPGARSTIAGGVAQGGAGPLSPPTVEARSDPFAPIGRVPMGATPEPQRNPMRASGPRAGRPEGGVALPNPREAFSREPQGQTVLGVPPVSLPSAPGGTGIRNPQLPALGGIQRNPDAIPAGPPTSPQGQGIPAGRPTGAEPPAESGGSGGSYIRVREHQGGGGTGNTGGSGENQTSSRSGDPLLRAQTLQVAGRYREAITTYREALSAGAPAGDVQQGIALCHQRLGEKAPARSAYQQAITAFEAQVRAGRSIDLASRGIAACRAALDVLGS</sequence>
<dbReference type="EMBL" id="JACHGW010000004">
    <property type="protein sequence ID" value="MBB6052818.1"/>
    <property type="molecule type" value="Genomic_DNA"/>
</dbReference>
<keyword evidence="6" id="KW-1185">Reference proteome</keyword>
<dbReference type="Proteomes" id="UP000520814">
    <property type="component" value="Unassembled WGS sequence"/>
</dbReference>
<protein>
    <submittedName>
        <fullName evidence="5">Tetratricopeptide (TPR) repeat protein</fullName>
    </submittedName>
</protein>
<feature type="repeat" description="TPR" evidence="1">
    <location>
        <begin position="82"/>
        <end position="115"/>
    </location>
</feature>
<accession>A0A7W9W8I8</accession>
<evidence type="ECO:0000256" key="3">
    <source>
        <dbReference type="SAM" id="MobiDB-lite"/>
    </source>
</evidence>
<feature type="region of interest" description="Disordered" evidence="3">
    <location>
        <begin position="236"/>
        <end position="271"/>
    </location>
</feature>
<dbReference type="SUPFAM" id="SSF48452">
    <property type="entry name" value="TPR-like"/>
    <property type="match status" value="1"/>
</dbReference>
<feature type="coiled-coil region" evidence="2">
    <location>
        <begin position="27"/>
        <end position="54"/>
    </location>
</feature>
<dbReference type="AlphaFoldDB" id="A0A7W9W8I8"/>
<dbReference type="Pfam" id="PF13432">
    <property type="entry name" value="TPR_16"/>
    <property type="match status" value="1"/>
</dbReference>
<feature type="transmembrane region" description="Helical" evidence="4">
    <location>
        <begin position="152"/>
        <end position="174"/>
    </location>
</feature>